<sequence length="408" mass="44835">METRLYLMAAMLIVGCGCIGFLIVRISNPFLKGLGWLAATFACGVLSTAILSLDGHIPRFFPEILGNFLSDVVAYMFLNAAILELTGSKRRITWFSIALAALWLPGMMVFTFAHNSHQLRVEFGSVVFGLQVLQSAIILVRSQEKGVRVPCLFTATVLFAFSAFNFLRAGLTAVQGLPQDLFAPSPLQIVSIVVYLTAPLGFAFGLFWMSTAKLRLSFEQLASTDPLLGIANRRYFRSACEKELARYQRSGEAFSLLVADIDHFKRINDQHGHMVGDAVLVAVAKNLQTHLRPFDLLGRWGGEEFVVLLPACPLPVALQVAKRLRSSIEEWSQPEITPSGTPIPITVSLGVATYLGVEPTLDDLFRRADKALYRAKSAGRNRVYTSDGPEGEQTANNALQSLYGYHGT</sequence>
<dbReference type="InterPro" id="IPR029787">
    <property type="entry name" value="Nucleotide_cyclase"/>
</dbReference>
<keyword evidence="3" id="KW-1133">Transmembrane helix</keyword>
<evidence type="ECO:0000256" key="2">
    <source>
        <dbReference type="ARBA" id="ARBA00034247"/>
    </source>
</evidence>
<feature type="transmembrane region" description="Helical" evidence="3">
    <location>
        <begin position="33"/>
        <end position="52"/>
    </location>
</feature>
<dbReference type="GO" id="GO:0052621">
    <property type="term" value="F:diguanylate cyclase activity"/>
    <property type="evidence" value="ECO:0007669"/>
    <property type="project" value="UniProtKB-EC"/>
</dbReference>
<dbReference type="NCBIfam" id="TIGR00254">
    <property type="entry name" value="GGDEF"/>
    <property type="match status" value="1"/>
</dbReference>
<dbReference type="EC" id="2.7.7.65" evidence="1"/>
<dbReference type="EMBL" id="FOZL01000002">
    <property type="protein sequence ID" value="SFS20948.1"/>
    <property type="molecule type" value="Genomic_DNA"/>
</dbReference>
<dbReference type="GO" id="GO:1902201">
    <property type="term" value="P:negative regulation of bacterial-type flagellum-dependent cell motility"/>
    <property type="evidence" value="ECO:0007669"/>
    <property type="project" value="TreeGrafter"/>
</dbReference>
<dbReference type="STRING" id="474950.SAMN05421771_3967"/>
<name>A0A1I6MZF6_9BACT</name>
<dbReference type="RefSeq" id="WP_175529156.1">
    <property type="nucleotide sequence ID" value="NZ_FOZL01000002.1"/>
</dbReference>
<feature type="transmembrane region" description="Helical" evidence="3">
    <location>
        <begin position="147"/>
        <end position="167"/>
    </location>
</feature>
<dbReference type="SUPFAM" id="SSF55073">
    <property type="entry name" value="Nucleotide cyclase"/>
    <property type="match status" value="1"/>
</dbReference>
<feature type="transmembrane region" description="Helical" evidence="3">
    <location>
        <begin position="119"/>
        <end position="140"/>
    </location>
</feature>
<dbReference type="InterPro" id="IPR000160">
    <property type="entry name" value="GGDEF_dom"/>
</dbReference>
<evidence type="ECO:0000256" key="3">
    <source>
        <dbReference type="SAM" id="Phobius"/>
    </source>
</evidence>
<dbReference type="CDD" id="cd01949">
    <property type="entry name" value="GGDEF"/>
    <property type="match status" value="1"/>
</dbReference>
<evidence type="ECO:0000256" key="1">
    <source>
        <dbReference type="ARBA" id="ARBA00012528"/>
    </source>
</evidence>
<keyword evidence="3" id="KW-0472">Membrane</keyword>
<dbReference type="PANTHER" id="PTHR45138:SF9">
    <property type="entry name" value="DIGUANYLATE CYCLASE DGCM-RELATED"/>
    <property type="match status" value="1"/>
</dbReference>
<proteinExistence type="predicted"/>
<dbReference type="FunFam" id="3.30.70.270:FF:000001">
    <property type="entry name" value="Diguanylate cyclase domain protein"/>
    <property type="match status" value="1"/>
</dbReference>
<feature type="transmembrane region" description="Helical" evidence="3">
    <location>
        <begin position="6"/>
        <end position="26"/>
    </location>
</feature>
<comment type="catalytic activity">
    <reaction evidence="2">
        <text>2 GTP = 3',3'-c-di-GMP + 2 diphosphate</text>
        <dbReference type="Rhea" id="RHEA:24898"/>
        <dbReference type="ChEBI" id="CHEBI:33019"/>
        <dbReference type="ChEBI" id="CHEBI:37565"/>
        <dbReference type="ChEBI" id="CHEBI:58805"/>
        <dbReference type="EC" id="2.7.7.65"/>
    </reaction>
</comment>
<keyword evidence="6" id="KW-1185">Reference proteome</keyword>
<dbReference type="Gene3D" id="3.30.70.270">
    <property type="match status" value="1"/>
</dbReference>
<protein>
    <recommendedName>
        <fullName evidence="1">diguanylate cyclase</fullName>
        <ecNumber evidence="1">2.7.7.65</ecNumber>
    </recommendedName>
</protein>
<gene>
    <name evidence="5" type="ORF">SAMN05421771_3967</name>
</gene>
<dbReference type="PROSITE" id="PS51257">
    <property type="entry name" value="PROKAR_LIPOPROTEIN"/>
    <property type="match status" value="1"/>
</dbReference>
<dbReference type="InterPro" id="IPR043128">
    <property type="entry name" value="Rev_trsase/Diguanyl_cyclase"/>
</dbReference>
<feature type="transmembrane region" description="Helical" evidence="3">
    <location>
        <begin position="92"/>
        <end position="113"/>
    </location>
</feature>
<dbReference type="Pfam" id="PF00990">
    <property type="entry name" value="GGDEF"/>
    <property type="match status" value="1"/>
</dbReference>
<evidence type="ECO:0000259" key="4">
    <source>
        <dbReference type="PROSITE" id="PS50887"/>
    </source>
</evidence>
<dbReference type="PANTHER" id="PTHR45138">
    <property type="entry name" value="REGULATORY COMPONENTS OF SENSORY TRANSDUCTION SYSTEM"/>
    <property type="match status" value="1"/>
</dbReference>
<dbReference type="Proteomes" id="UP000199024">
    <property type="component" value="Unassembled WGS sequence"/>
</dbReference>
<reference evidence="5 6" key="1">
    <citation type="submission" date="2016-10" db="EMBL/GenBank/DDBJ databases">
        <authorList>
            <person name="de Groot N.N."/>
        </authorList>
    </citation>
    <scope>NUCLEOTIDE SEQUENCE [LARGE SCALE GENOMIC DNA]</scope>
    <source>
        <strain evidence="5 6">DSM 21001</strain>
    </source>
</reference>
<dbReference type="PROSITE" id="PS50887">
    <property type="entry name" value="GGDEF"/>
    <property type="match status" value="1"/>
</dbReference>
<feature type="transmembrane region" description="Helical" evidence="3">
    <location>
        <begin position="187"/>
        <end position="208"/>
    </location>
</feature>
<keyword evidence="3" id="KW-0812">Transmembrane</keyword>
<organism evidence="5 6">
    <name type="scientific">Granulicella pectinivorans</name>
    <dbReference type="NCBI Taxonomy" id="474950"/>
    <lineage>
        <taxon>Bacteria</taxon>
        <taxon>Pseudomonadati</taxon>
        <taxon>Acidobacteriota</taxon>
        <taxon>Terriglobia</taxon>
        <taxon>Terriglobales</taxon>
        <taxon>Acidobacteriaceae</taxon>
        <taxon>Granulicella</taxon>
    </lineage>
</organism>
<dbReference type="SMART" id="SM00267">
    <property type="entry name" value="GGDEF"/>
    <property type="match status" value="1"/>
</dbReference>
<feature type="domain" description="GGDEF" evidence="4">
    <location>
        <begin position="252"/>
        <end position="388"/>
    </location>
</feature>
<evidence type="ECO:0000313" key="6">
    <source>
        <dbReference type="Proteomes" id="UP000199024"/>
    </source>
</evidence>
<dbReference type="GO" id="GO:0005886">
    <property type="term" value="C:plasma membrane"/>
    <property type="evidence" value="ECO:0007669"/>
    <property type="project" value="TreeGrafter"/>
</dbReference>
<dbReference type="InterPro" id="IPR050469">
    <property type="entry name" value="Diguanylate_Cyclase"/>
</dbReference>
<evidence type="ECO:0000313" key="5">
    <source>
        <dbReference type="EMBL" id="SFS20948.1"/>
    </source>
</evidence>
<feature type="transmembrane region" description="Helical" evidence="3">
    <location>
        <begin position="64"/>
        <end position="85"/>
    </location>
</feature>
<dbReference type="GO" id="GO:0043709">
    <property type="term" value="P:cell adhesion involved in single-species biofilm formation"/>
    <property type="evidence" value="ECO:0007669"/>
    <property type="project" value="TreeGrafter"/>
</dbReference>
<accession>A0A1I6MZF6</accession>
<dbReference type="AlphaFoldDB" id="A0A1I6MZF6"/>